<reference evidence="1" key="1">
    <citation type="submission" date="2022-09" db="EMBL/GenBank/DDBJ databases">
        <title>Rhodovastum sp. nov. RN2-1 isolated from soil in Seongnam, South Korea.</title>
        <authorList>
            <person name="Le N.T."/>
        </authorList>
    </citation>
    <scope>NUCLEOTIDE SEQUENCE</scope>
    <source>
        <strain evidence="1">RN2-1</strain>
    </source>
</reference>
<dbReference type="AlphaFoldDB" id="A0AA41YRN7"/>
<accession>A0AA41YRN7</accession>
<protein>
    <submittedName>
        <fullName evidence="1">Uncharacterized protein</fullName>
    </submittedName>
</protein>
<gene>
    <name evidence="1" type="ORF">OL599_06710</name>
</gene>
<keyword evidence="2" id="KW-1185">Reference proteome</keyword>
<dbReference type="RefSeq" id="WP_264712892.1">
    <property type="nucleotide sequence ID" value="NZ_JAPDNT010000003.1"/>
</dbReference>
<name>A0AA41YRN7_9PROT</name>
<organism evidence="1 2">
    <name type="scientific">Limobrevibacterium gyesilva</name>
    <dbReference type="NCBI Taxonomy" id="2991712"/>
    <lineage>
        <taxon>Bacteria</taxon>
        <taxon>Pseudomonadati</taxon>
        <taxon>Pseudomonadota</taxon>
        <taxon>Alphaproteobacteria</taxon>
        <taxon>Acetobacterales</taxon>
        <taxon>Acetobacteraceae</taxon>
        <taxon>Limobrevibacterium</taxon>
    </lineage>
</organism>
<reference evidence="1" key="2">
    <citation type="submission" date="2022-10" db="EMBL/GenBank/DDBJ databases">
        <authorList>
            <person name="Trinh H.N."/>
        </authorList>
    </citation>
    <scope>NUCLEOTIDE SEQUENCE</scope>
    <source>
        <strain evidence="1">RN2-1</strain>
    </source>
</reference>
<comment type="caution">
    <text evidence="1">The sequence shown here is derived from an EMBL/GenBank/DDBJ whole genome shotgun (WGS) entry which is preliminary data.</text>
</comment>
<evidence type="ECO:0000313" key="1">
    <source>
        <dbReference type="EMBL" id="MCW3474267.1"/>
    </source>
</evidence>
<evidence type="ECO:0000313" key="2">
    <source>
        <dbReference type="Proteomes" id="UP001165679"/>
    </source>
</evidence>
<sequence>MTTDAELRGLLLDCLRLWDIAGAVTATADGLRVETATAACTIRRGPAPTRWFLATPTRTRPSPSIVALLSALRRALGADPGIRARIGAGAGIGLR</sequence>
<dbReference type="Proteomes" id="UP001165679">
    <property type="component" value="Unassembled WGS sequence"/>
</dbReference>
<dbReference type="EMBL" id="JAPDNT010000003">
    <property type="protein sequence ID" value="MCW3474267.1"/>
    <property type="molecule type" value="Genomic_DNA"/>
</dbReference>
<proteinExistence type="predicted"/>